<dbReference type="PIRSF" id="PIRSF000097">
    <property type="entry name" value="AKR"/>
    <property type="match status" value="1"/>
</dbReference>
<reference evidence="8 9" key="1">
    <citation type="submission" date="2014-09" db="EMBL/GenBank/DDBJ databases">
        <title>Vibrio maritimus JCM 19235. (C45) whole genome shotgun sequence.</title>
        <authorList>
            <person name="Sawabe T."/>
            <person name="Meirelles P."/>
            <person name="Nakanishi M."/>
            <person name="Sayaka M."/>
            <person name="Hattori M."/>
            <person name="Ohkuma M."/>
        </authorList>
    </citation>
    <scope>NUCLEOTIDE SEQUENCE [LARGE SCALE GENOMIC DNA]</scope>
    <source>
        <strain evidence="9">JCM19235</strain>
    </source>
</reference>
<feature type="binding site" evidence="5">
    <location>
        <position position="100"/>
    </location>
    <ligand>
        <name>substrate</name>
    </ligand>
</feature>
<organism evidence="8 9">
    <name type="scientific">Vibrio maritimus</name>
    <dbReference type="NCBI Taxonomy" id="990268"/>
    <lineage>
        <taxon>Bacteria</taxon>
        <taxon>Pseudomonadati</taxon>
        <taxon>Pseudomonadota</taxon>
        <taxon>Gammaproteobacteria</taxon>
        <taxon>Vibrionales</taxon>
        <taxon>Vibrionaceae</taxon>
        <taxon>Vibrio</taxon>
    </lineage>
</organism>
<gene>
    <name evidence="8" type="ORF">JCM19235_2359</name>
</gene>
<proteinExistence type="inferred from homology"/>
<evidence type="ECO:0000256" key="3">
    <source>
        <dbReference type="ARBA" id="ARBA00023002"/>
    </source>
</evidence>
<dbReference type="PROSITE" id="PS00062">
    <property type="entry name" value="ALDOKETO_REDUCTASE_2"/>
    <property type="match status" value="1"/>
</dbReference>
<protein>
    <submittedName>
        <fullName evidence="8">Aldo-keto reductase family 1 member B10</fullName>
    </submittedName>
</protein>
<reference evidence="8 9" key="2">
    <citation type="submission" date="2014-09" db="EMBL/GenBank/DDBJ databases">
        <authorList>
            <consortium name="NBRP consortium"/>
            <person name="Sawabe T."/>
            <person name="Meirelles P."/>
            <person name="Nakanishi M."/>
            <person name="Sayaka M."/>
            <person name="Hattori M."/>
            <person name="Ohkuma M."/>
        </authorList>
    </citation>
    <scope>NUCLEOTIDE SEQUENCE [LARGE SCALE GENOMIC DNA]</scope>
    <source>
        <strain evidence="9">JCM19235</strain>
    </source>
</reference>
<evidence type="ECO:0000256" key="5">
    <source>
        <dbReference type="PIRSR" id="PIRSR000097-2"/>
    </source>
</evidence>
<dbReference type="Proteomes" id="UP000029228">
    <property type="component" value="Unassembled WGS sequence"/>
</dbReference>
<dbReference type="InterPro" id="IPR023210">
    <property type="entry name" value="NADP_OxRdtase_dom"/>
</dbReference>
<keyword evidence="9" id="KW-1185">Reference proteome</keyword>
<evidence type="ECO:0000256" key="2">
    <source>
        <dbReference type="ARBA" id="ARBA00022857"/>
    </source>
</evidence>
<keyword evidence="3" id="KW-0560">Oxidoreductase</keyword>
<dbReference type="AlphaFoldDB" id="A0A090RUI3"/>
<sequence>MPSIGLGTWKSDQPNETYNAIRSALKLGYRHFDCASGYGNEKEVGLAVKDAISEGEVTREELFITSKLWNAFHHPNDVQPALEHTLDDLQLDYIDLYLMHWPVAIKSHVGFPEKGSDFISLDELPLGVTWLAMENLVKQGLAKDIGVSNFSVKKLKEIIAAGSTIPAVNQVELHPYLQQSSLVEFCSDNKICVTAYAPLGSGDRPDSLTKLDEPSLLDHPTIKRIATKHQMTEAQVLIGWQLNRGLTVIPKSSNPDRQALNLASSALQLSENDMADITAMDRHYRYLHGEFWVMEGSPYTLENVWDE</sequence>
<dbReference type="InterPro" id="IPR020471">
    <property type="entry name" value="AKR"/>
</dbReference>
<dbReference type="InterPro" id="IPR018170">
    <property type="entry name" value="Aldo/ket_reductase_CS"/>
</dbReference>
<dbReference type="PROSITE" id="PS00798">
    <property type="entry name" value="ALDOKETO_REDUCTASE_1"/>
    <property type="match status" value="1"/>
</dbReference>
<keyword evidence="2" id="KW-0521">NADP</keyword>
<dbReference type="STRING" id="990268.JCM19235_2359"/>
<evidence type="ECO:0000256" key="1">
    <source>
        <dbReference type="ARBA" id="ARBA00007905"/>
    </source>
</evidence>
<dbReference type="PANTHER" id="PTHR11732">
    <property type="entry name" value="ALDO/KETO REDUCTASE"/>
    <property type="match status" value="1"/>
</dbReference>
<dbReference type="PRINTS" id="PR00069">
    <property type="entry name" value="ALDKETRDTASE"/>
</dbReference>
<evidence type="ECO:0000256" key="4">
    <source>
        <dbReference type="PIRSR" id="PIRSR000097-1"/>
    </source>
</evidence>
<name>A0A090RUI3_9VIBR</name>
<feature type="site" description="Lowers pKa of active site Tyr" evidence="6">
    <location>
        <position position="67"/>
    </location>
</feature>
<dbReference type="SUPFAM" id="SSF51430">
    <property type="entry name" value="NAD(P)-linked oxidoreductase"/>
    <property type="match status" value="1"/>
</dbReference>
<feature type="active site" description="Proton donor" evidence="4">
    <location>
        <position position="38"/>
    </location>
</feature>
<dbReference type="Pfam" id="PF00248">
    <property type="entry name" value="Aldo_ket_red"/>
    <property type="match status" value="1"/>
</dbReference>
<comment type="caution">
    <text evidence="8">The sequence shown here is derived from an EMBL/GenBank/DDBJ whole genome shotgun (WGS) entry which is preliminary data.</text>
</comment>
<feature type="domain" description="NADP-dependent oxidoreductase" evidence="7">
    <location>
        <begin position="4"/>
        <end position="281"/>
    </location>
</feature>
<evidence type="ECO:0000313" key="9">
    <source>
        <dbReference type="Proteomes" id="UP000029228"/>
    </source>
</evidence>
<dbReference type="Gene3D" id="3.20.20.100">
    <property type="entry name" value="NADP-dependent oxidoreductase domain"/>
    <property type="match status" value="1"/>
</dbReference>
<evidence type="ECO:0000313" key="8">
    <source>
        <dbReference type="EMBL" id="GAL18936.1"/>
    </source>
</evidence>
<evidence type="ECO:0000256" key="6">
    <source>
        <dbReference type="PIRSR" id="PIRSR000097-3"/>
    </source>
</evidence>
<dbReference type="GO" id="GO:0016491">
    <property type="term" value="F:oxidoreductase activity"/>
    <property type="evidence" value="ECO:0007669"/>
    <property type="project" value="UniProtKB-KW"/>
</dbReference>
<evidence type="ECO:0000259" key="7">
    <source>
        <dbReference type="Pfam" id="PF00248"/>
    </source>
</evidence>
<accession>A0A090RUI3</accession>
<dbReference type="OrthoDB" id="9804790at2"/>
<dbReference type="InterPro" id="IPR036812">
    <property type="entry name" value="NAD(P)_OxRdtase_dom_sf"/>
</dbReference>
<dbReference type="FunFam" id="3.20.20.100:FF:000006">
    <property type="entry name" value="Aldo-keto reductase family 1 member A1"/>
    <property type="match status" value="1"/>
</dbReference>
<dbReference type="EMBL" id="BBMR01000003">
    <property type="protein sequence ID" value="GAL18936.1"/>
    <property type="molecule type" value="Genomic_DNA"/>
</dbReference>
<comment type="similarity">
    <text evidence="1">Belongs to the aldo/keto reductase family.</text>
</comment>